<dbReference type="PROSITE" id="PS50885">
    <property type="entry name" value="HAMP"/>
    <property type="match status" value="1"/>
</dbReference>
<keyword evidence="15" id="KW-1185">Reference proteome</keyword>
<accession>A0ABY6ZU18</accession>
<keyword evidence="7 11" id="KW-0472">Membrane</keyword>
<keyword evidence="4" id="KW-0145">Chemotaxis</keyword>
<dbReference type="SMART" id="SM00283">
    <property type="entry name" value="MA"/>
    <property type="match status" value="1"/>
</dbReference>
<dbReference type="InterPro" id="IPR004089">
    <property type="entry name" value="MCPsignal_dom"/>
</dbReference>
<dbReference type="Pfam" id="PF12729">
    <property type="entry name" value="4HB_MCP_1"/>
    <property type="match status" value="1"/>
</dbReference>
<feature type="domain" description="HAMP" evidence="13">
    <location>
        <begin position="210"/>
        <end position="262"/>
    </location>
</feature>
<sequence>MKNWTLRQRILASFAVVIAIMLLMVVISYVRLLGVEASTQRVSRDAMPGTYALTTVRSAWTDNILMVQVLVGLSEGKALDAAGRQAFRTNHDALIERVSQYEATIHEERDRQLLGRFKQEAQTYEALLAQVLDIYGKDREGARRLLLEQLEPSWETGRKTLNELISMNKEIADSASGDIVSEVQLAKVTMLVSLLLAIIAAAVCGLLLMRAITEPVRQVVRGLGAMGGGDLTTRLALERNDEFGVIETGFNGMAEEIKALVSQAQRSAIQVTTSVTEIAATSKQQQATATETAATTTEIGATSREIAATSRDLVRTMTEVSSAAEQTSTLAGSGQLGLARMEETMHHVMGAAELVNAKLAILNERAGNINQVVTTIVKVADQTNLLSLNAAIEAEKAGEYGRGFAVVATEVRRLADQTAVATYDIEQMVREIQSAVSAGVMGMDKFSEEVRRGIAEVGQVGEQLSQIIQQVQALAPRVQMVNEGMQAQATGAEQINQALVQLGEATGQTVESLRQASFAIDELNLVANGLRNGVSRFKV</sequence>
<evidence type="ECO:0000256" key="3">
    <source>
        <dbReference type="ARBA" id="ARBA00022481"/>
    </source>
</evidence>
<dbReference type="PANTHER" id="PTHR32089:SF120">
    <property type="entry name" value="METHYL-ACCEPTING CHEMOTAXIS PROTEIN TLPQ"/>
    <property type="match status" value="1"/>
</dbReference>
<name>A0ABY6ZU18_9PSED</name>
<feature type="domain" description="Methyl-accepting transducer" evidence="12">
    <location>
        <begin position="267"/>
        <end position="503"/>
    </location>
</feature>
<gene>
    <name evidence="14" type="ORF">OU419_21620</name>
</gene>
<organism evidence="14 15">
    <name type="scientific">Pseudomonas triclosanedens</name>
    <dbReference type="NCBI Taxonomy" id="2961893"/>
    <lineage>
        <taxon>Bacteria</taxon>
        <taxon>Pseudomonadati</taxon>
        <taxon>Pseudomonadota</taxon>
        <taxon>Gammaproteobacteria</taxon>
        <taxon>Pseudomonadales</taxon>
        <taxon>Pseudomonadaceae</taxon>
        <taxon>Pseudomonas</taxon>
    </lineage>
</organism>
<evidence type="ECO:0000256" key="6">
    <source>
        <dbReference type="ARBA" id="ARBA00022989"/>
    </source>
</evidence>
<dbReference type="SUPFAM" id="SSF58104">
    <property type="entry name" value="Methyl-accepting chemotaxis protein (MCP) signaling domain"/>
    <property type="match status" value="1"/>
</dbReference>
<evidence type="ECO:0000256" key="11">
    <source>
        <dbReference type="SAM" id="Phobius"/>
    </source>
</evidence>
<evidence type="ECO:0000256" key="1">
    <source>
        <dbReference type="ARBA" id="ARBA00004236"/>
    </source>
</evidence>
<dbReference type="EMBL" id="CP113432">
    <property type="protein sequence ID" value="WAI48338.1"/>
    <property type="molecule type" value="Genomic_DNA"/>
</dbReference>
<dbReference type="Pfam" id="PF00672">
    <property type="entry name" value="HAMP"/>
    <property type="match status" value="1"/>
</dbReference>
<comment type="similarity">
    <text evidence="9">Belongs to the methyl-accepting chemotaxis (MCP) protein family.</text>
</comment>
<dbReference type="RefSeq" id="WP_254470699.1">
    <property type="nucleotide sequence ID" value="NZ_CP113432.1"/>
</dbReference>
<comment type="subcellular location">
    <subcellularLocation>
        <location evidence="1">Cell membrane</location>
    </subcellularLocation>
</comment>
<dbReference type="Proteomes" id="UP001163624">
    <property type="component" value="Chromosome"/>
</dbReference>
<dbReference type="PANTHER" id="PTHR32089">
    <property type="entry name" value="METHYL-ACCEPTING CHEMOTAXIS PROTEIN MCPB"/>
    <property type="match status" value="1"/>
</dbReference>
<dbReference type="InterPro" id="IPR003660">
    <property type="entry name" value="HAMP_dom"/>
</dbReference>
<feature type="transmembrane region" description="Helical" evidence="11">
    <location>
        <begin position="12"/>
        <end position="34"/>
    </location>
</feature>
<evidence type="ECO:0000259" key="13">
    <source>
        <dbReference type="PROSITE" id="PS50885"/>
    </source>
</evidence>
<evidence type="ECO:0000256" key="9">
    <source>
        <dbReference type="ARBA" id="ARBA00029447"/>
    </source>
</evidence>
<dbReference type="Pfam" id="PF00015">
    <property type="entry name" value="MCPsignal"/>
    <property type="match status" value="1"/>
</dbReference>
<keyword evidence="8 10" id="KW-0807">Transducer</keyword>
<evidence type="ECO:0000259" key="12">
    <source>
        <dbReference type="PROSITE" id="PS50111"/>
    </source>
</evidence>
<protein>
    <submittedName>
        <fullName evidence="14">Methyl-accepting chemotaxis protein</fullName>
    </submittedName>
</protein>
<dbReference type="CDD" id="cd06225">
    <property type="entry name" value="HAMP"/>
    <property type="match status" value="1"/>
</dbReference>
<dbReference type="InterPro" id="IPR024478">
    <property type="entry name" value="HlyB_4HB_MCP"/>
</dbReference>
<dbReference type="SMART" id="SM00304">
    <property type="entry name" value="HAMP"/>
    <property type="match status" value="2"/>
</dbReference>
<keyword evidence="5 11" id="KW-0812">Transmembrane</keyword>
<dbReference type="Gene3D" id="1.10.287.950">
    <property type="entry name" value="Methyl-accepting chemotaxis protein"/>
    <property type="match status" value="1"/>
</dbReference>
<feature type="transmembrane region" description="Helical" evidence="11">
    <location>
        <begin position="188"/>
        <end position="209"/>
    </location>
</feature>
<evidence type="ECO:0000256" key="10">
    <source>
        <dbReference type="PROSITE-ProRule" id="PRU00284"/>
    </source>
</evidence>
<evidence type="ECO:0000313" key="15">
    <source>
        <dbReference type="Proteomes" id="UP001163624"/>
    </source>
</evidence>
<evidence type="ECO:0000256" key="2">
    <source>
        <dbReference type="ARBA" id="ARBA00022475"/>
    </source>
</evidence>
<evidence type="ECO:0000256" key="5">
    <source>
        <dbReference type="ARBA" id="ARBA00022692"/>
    </source>
</evidence>
<keyword evidence="2" id="KW-1003">Cell membrane</keyword>
<dbReference type="PRINTS" id="PR00260">
    <property type="entry name" value="CHEMTRNSDUCR"/>
</dbReference>
<evidence type="ECO:0000313" key="14">
    <source>
        <dbReference type="EMBL" id="WAI48338.1"/>
    </source>
</evidence>
<keyword evidence="6 11" id="KW-1133">Transmembrane helix</keyword>
<keyword evidence="3" id="KW-0488">Methylation</keyword>
<evidence type="ECO:0000256" key="7">
    <source>
        <dbReference type="ARBA" id="ARBA00023136"/>
    </source>
</evidence>
<reference evidence="14" key="1">
    <citation type="submission" date="2022-11" db="EMBL/GenBank/DDBJ databases">
        <title>Pseudomonas triclosanedens sp. nov., a triclosan degrader isolated from activated sludge.</title>
        <authorList>
            <person name="Yin Y."/>
            <person name="Lu Z."/>
        </authorList>
    </citation>
    <scope>NUCLEOTIDE SEQUENCE</scope>
    <source>
        <strain evidence="14">ZM23</strain>
    </source>
</reference>
<evidence type="ECO:0000256" key="4">
    <source>
        <dbReference type="ARBA" id="ARBA00022500"/>
    </source>
</evidence>
<dbReference type="PROSITE" id="PS50111">
    <property type="entry name" value="CHEMOTAXIS_TRANSDUC_2"/>
    <property type="match status" value="1"/>
</dbReference>
<proteinExistence type="inferred from homology"/>
<evidence type="ECO:0000256" key="8">
    <source>
        <dbReference type="ARBA" id="ARBA00023224"/>
    </source>
</evidence>
<dbReference type="InterPro" id="IPR004090">
    <property type="entry name" value="Chemotax_Me-accpt_rcpt"/>
</dbReference>